<evidence type="ECO:0000313" key="2">
    <source>
        <dbReference type="EMBL" id="RFA07274.1"/>
    </source>
</evidence>
<reference evidence="2 3" key="1">
    <citation type="submission" date="2017-04" db="EMBL/GenBank/DDBJ databases">
        <title>Comparative genome analysis of Subtercola boreus.</title>
        <authorList>
            <person name="Cho Y.-J."/>
            <person name="Cho A."/>
            <person name="Kim O.-S."/>
            <person name="Lee J.-I."/>
        </authorList>
    </citation>
    <scope>NUCLEOTIDE SEQUENCE [LARGE SCALE GENOMIC DNA]</scope>
    <source>
        <strain evidence="2 3">P27444</strain>
    </source>
</reference>
<feature type="transmembrane region" description="Helical" evidence="1">
    <location>
        <begin position="114"/>
        <end position="132"/>
    </location>
</feature>
<dbReference type="OrthoDB" id="5076471at2"/>
<keyword evidence="1" id="KW-0472">Membrane</keyword>
<keyword evidence="2" id="KW-0808">Transferase</keyword>
<feature type="transmembrane region" description="Helical" evidence="1">
    <location>
        <begin position="38"/>
        <end position="56"/>
    </location>
</feature>
<dbReference type="EMBL" id="NBXA01000026">
    <property type="protein sequence ID" value="RFA07274.1"/>
    <property type="molecule type" value="Genomic_DNA"/>
</dbReference>
<dbReference type="GO" id="GO:0016740">
    <property type="term" value="F:transferase activity"/>
    <property type="evidence" value="ECO:0007669"/>
    <property type="project" value="UniProtKB-KW"/>
</dbReference>
<comment type="caution">
    <text evidence="2">The sequence shown here is derived from an EMBL/GenBank/DDBJ whole genome shotgun (WGS) entry which is preliminary data.</text>
</comment>
<evidence type="ECO:0000313" key="3">
    <source>
        <dbReference type="Proteomes" id="UP000256709"/>
    </source>
</evidence>
<dbReference type="AlphaFoldDB" id="A0A3E0VBQ0"/>
<name>A0A3E0VBQ0_9MICO</name>
<evidence type="ECO:0000256" key="1">
    <source>
        <dbReference type="SAM" id="Phobius"/>
    </source>
</evidence>
<gene>
    <name evidence="2" type="ORF">B7R21_13710</name>
</gene>
<proteinExistence type="predicted"/>
<dbReference type="Pfam" id="PF10823">
    <property type="entry name" value="DUF2568"/>
    <property type="match status" value="1"/>
</dbReference>
<sequence>MVPAGWREGAADPHSTIAGVNTDQGALPRFGPNDVLRFLLELFAFFSIGLWGFLAWPPLWNWAFGIGAPLFAIVLWGLFRSPRAVFHLDAFGKALVEIVIMGSAALAWLVIGQWIVAVLFGILAVVSGVVSGRKEFA</sequence>
<dbReference type="InterPro" id="IPR021214">
    <property type="entry name" value="DUF2568"/>
</dbReference>
<feature type="transmembrane region" description="Helical" evidence="1">
    <location>
        <begin position="91"/>
        <end position="108"/>
    </location>
</feature>
<organism evidence="2 3">
    <name type="scientific">Subtercola boreus</name>
    <dbReference type="NCBI Taxonomy" id="120213"/>
    <lineage>
        <taxon>Bacteria</taxon>
        <taxon>Bacillati</taxon>
        <taxon>Actinomycetota</taxon>
        <taxon>Actinomycetes</taxon>
        <taxon>Micrococcales</taxon>
        <taxon>Microbacteriaceae</taxon>
        <taxon>Subtercola</taxon>
    </lineage>
</organism>
<protein>
    <submittedName>
        <fullName evidence="2">4-amino-4-deoxy-L-arabinose transferase</fullName>
    </submittedName>
</protein>
<accession>A0A3E0VBQ0</accession>
<feature type="transmembrane region" description="Helical" evidence="1">
    <location>
        <begin position="62"/>
        <end position="79"/>
    </location>
</feature>
<keyword evidence="1" id="KW-1133">Transmembrane helix</keyword>
<dbReference type="Proteomes" id="UP000256709">
    <property type="component" value="Unassembled WGS sequence"/>
</dbReference>
<keyword evidence="1" id="KW-0812">Transmembrane</keyword>